<comment type="caution">
    <text evidence="13">The sequence shown here is derived from an EMBL/GenBank/DDBJ whole genome shotgun (WGS) entry which is preliminary data.</text>
</comment>
<dbReference type="Gene3D" id="1.10.8.680">
    <property type="entry name" value="Ypt/Rab-GAP domain of gyp1p, domain 2"/>
    <property type="match status" value="1"/>
</dbReference>
<dbReference type="Proteomes" id="UP001519460">
    <property type="component" value="Unassembled WGS sequence"/>
</dbReference>
<organism evidence="13 14">
    <name type="scientific">Batillaria attramentaria</name>
    <dbReference type="NCBI Taxonomy" id="370345"/>
    <lineage>
        <taxon>Eukaryota</taxon>
        <taxon>Metazoa</taxon>
        <taxon>Spiralia</taxon>
        <taxon>Lophotrochozoa</taxon>
        <taxon>Mollusca</taxon>
        <taxon>Gastropoda</taxon>
        <taxon>Caenogastropoda</taxon>
        <taxon>Sorbeoconcha</taxon>
        <taxon>Cerithioidea</taxon>
        <taxon>Batillariidae</taxon>
        <taxon>Batillaria</taxon>
    </lineage>
</organism>
<dbReference type="InterPro" id="IPR043039">
    <property type="entry name" value="TBC1D7_dom2"/>
</dbReference>
<keyword evidence="5" id="KW-0343">GTPase activation</keyword>
<evidence type="ECO:0000256" key="2">
    <source>
        <dbReference type="ARBA" id="ARBA00004541"/>
    </source>
</evidence>
<keyword evidence="14" id="KW-1185">Reference proteome</keyword>
<evidence type="ECO:0000259" key="12">
    <source>
        <dbReference type="Pfam" id="PF23436"/>
    </source>
</evidence>
<evidence type="ECO:0000256" key="3">
    <source>
        <dbReference type="ARBA" id="ARBA00004656"/>
    </source>
</evidence>
<evidence type="ECO:0000256" key="7">
    <source>
        <dbReference type="ARBA" id="ARBA00023136"/>
    </source>
</evidence>
<evidence type="ECO:0000256" key="5">
    <source>
        <dbReference type="ARBA" id="ARBA00022468"/>
    </source>
</evidence>
<dbReference type="AlphaFoldDB" id="A0ABD0KNN2"/>
<evidence type="ECO:0000256" key="9">
    <source>
        <dbReference type="ARBA" id="ARBA00023329"/>
    </source>
</evidence>
<evidence type="ECO:0000256" key="6">
    <source>
        <dbReference type="ARBA" id="ARBA00022490"/>
    </source>
</evidence>
<comment type="function">
    <text evidence="10">Non-catalytic component of the TSC-TBC complex, a multiprotein complex that acts as a negative regulator of the canonical mTORC1 complex, an evolutionarily conserved central nutrient sensor that stimulates anabolic reactions and macromolecule biosynthesis to promote cellular biomass generation and growth. The TSC-TBC complex acts as a GTPase-activating protein (GAP) for the small GTPase RHEB, a direct activator of the protein kinase activity of mTORC1. In absence of nutrients, the TSC-TBC complex inhibits mTORC1, thereby preventing phosphorylation of ribosomal protein S6 kinase (RPS6KB1 and RPS6KB2) and EIF4EBP1 (4E-BP1) by the mTORC1 signaling. The TSC-TBC complex is inactivated in response to nutrients, relieving inhibition of mTORC1.</text>
</comment>
<dbReference type="FunFam" id="1.10.472.80:FF:000028">
    <property type="entry name" value="TBC1 domain family member 7"/>
    <property type="match status" value="1"/>
</dbReference>
<reference evidence="13 14" key="1">
    <citation type="journal article" date="2023" name="Sci. Data">
        <title>Genome assembly of the Korean intertidal mud-creeper Batillaria attramentaria.</title>
        <authorList>
            <person name="Patra A.K."/>
            <person name="Ho P.T."/>
            <person name="Jun S."/>
            <person name="Lee S.J."/>
            <person name="Kim Y."/>
            <person name="Won Y.J."/>
        </authorList>
    </citation>
    <scope>NUCLEOTIDE SEQUENCE [LARGE SCALE GENOMIC DNA]</scope>
    <source>
        <strain evidence="13">Wonlab-2016</strain>
    </source>
</reference>
<keyword evidence="9" id="KW-0968">Cytoplasmic vesicle</keyword>
<dbReference type="PANTHER" id="PTHR13530">
    <property type="entry name" value="TBC1 DOMAIN FAMILY MEMBER 7"/>
    <property type="match status" value="1"/>
</dbReference>
<dbReference type="InterPro" id="IPR000195">
    <property type="entry name" value="Rab-GAP-TBC_dom"/>
</dbReference>
<keyword evidence="11" id="KW-0812">Transmembrane</keyword>
<evidence type="ECO:0000256" key="4">
    <source>
        <dbReference type="ARBA" id="ARBA00015455"/>
    </source>
</evidence>
<dbReference type="InterPro" id="IPR035969">
    <property type="entry name" value="Rab-GAP_TBC_sf"/>
</dbReference>
<dbReference type="Gene3D" id="1.10.10.750">
    <property type="entry name" value="Ypt/Rab-GAP domain of gyp1p, domain 1"/>
    <property type="match status" value="1"/>
</dbReference>
<feature type="transmembrane region" description="Helical" evidence="11">
    <location>
        <begin position="230"/>
        <end position="249"/>
    </location>
</feature>
<evidence type="ECO:0000256" key="10">
    <source>
        <dbReference type="ARBA" id="ARBA00046045"/>
    </source>
</evidence>
<evidence type="ECO:0000256" key="8">
    <source>
        <dbReference type="ARBA" id="ARBA00023228"/>
    </source>
</evidence>
<dbReference type="PANTHER" id="PTHR13530:SF3">
    <property type="entry name" value="TBC1 DOMAIN FAMILY MEMBER 7"/>
    <property type="match status" value="1"/>
</dbReference>
<keyword evidence="7 11" id="KW-0472">Membrane</keyword>
<evidence type="ECO:0000256" key="1">
    <source>
        <dbReference type="ARBA" id="ARBA00004514"/>
    </source>
</evidence>
<name>A0ABD0KNN2_9CAEN</name>
<dbReference type="EMBL" id="JACVVK020000146">
    <property type="protein sequence ID" value="KAK7488843.1"/>
    <property type="molecule type" value="Genomic_DNA"/>
</dbReference>
<accession>A0ABD0KNN2</accession>
<protein>
    <recommendedName>
        <fullName evidence="4">TBC1 domain family member 7</fullName>
    </recommendedName>
</protein>
<evidence type="ECO:0000313" key="14">
    <source>
        <dbReference type="Proteomes" id="UP001519460"/>
    </source>
</evidence>
<proteinExistence type="predicted"/>
<dbReference type="GO" id="GO:0005765">
    <property type="term" value="C:lysosomal membrane"/>
    <property type="evidence" value="ECO:0007669"/>
    <property type="project" value="UniProtKB-SubCell"/>
</dbReference>
<dbReference type="InterPro" id="IPR039842">
    <property type="entry name" value="TBC1D7"/>
</dbReference>
<dbReference type="Pfam" id="PF23436">
    <property type="entry name" value="RabGap-TBC_2"/>
    <property type="match status" value="1"/>
</dbReference>
<feature type="domain" description="Rab-GAP TBC" evidence="12">
    <location>
        <begin position="185"/>
        <end position="267"/>
    </location>
</feature>
<comment type="subcellular location">
    <subcellularLocation>
        <location evidence="1">Cytoplasm</location>
        <location evidence="1">Cytosol</location>
    </subcellularLocation>
    <subcellularLocation>
        <location evidence="2">Cytoplasmic vesicle</location>
    </subcellularLocation>
    <subcellularLocation>
        <location evidence="3">Lysosome membrane</location>
    </subcellularLocation>
</comment>
<keyword evidence="6" id="KW-0963">Cytoplasm</keyword>
<dbReference type="SUPFAM" id="SSF47923">
    <property type="entry name" value="Ypt/Rab-GAP domain of gyp1p"/>
    <property type="match status" value="2"/>
</dbReference>
<gene>
    <name evidence="13" type="ORF">BaRGS_00019978</name>
</gene>
<keyword evidence="8" id="KW-0458">Lysosome</keyword>
<evidence type="ECO:0000256" key="11">
    <source>
        <dbReference type="SAM" id="Phobius"/>
    </source>
</evidence>
<sequence>MATEERNFRSYYYEKFGFRVVEEKKSIEILLKEQPISVEKLRQFCLRFPLPAVYRTHVWKILLGILPASQSSHTFVQQQREQQWTDLKQGLALLSGKRDLAMDSPEVTLLKLFLLEQAQLPFLDSDLLVSDENKSFAAIAGGVCKVTDVELDRYWISSRFFLHVAKYKDTIAHYPELTLRCLKKEDVEKKLWNHIQEHRLLSCLPLSLWFSSCFADVLPNISFQRIWDKIIGGSCYVLVYVAVAILIFFRRPLLSMKSVEDMITYLQHIPDDCGDRIVNEALDLWTKNGSCILMSKSDSPVVEKSKT</sequence>
<dbReference type="Gene3D" id="1.10.472.80">
    <property type="entry name" value="Ypt/Rab-GAP domain of gyp1p, domain 3"/>
    <property type="match status" value="1"/>
</dbReference>
<dbReference type="GO" id="GO:0005096">
    <property type="term" value="F:GTPase activator activity"/>
    <property type="evidence" value="ECO:0007669"/>
    <property type="project" value="UniProtKB-KW"/>
</dbReference>
<keyword evidence="11" id="KW-1133">Transmembrane helix</keyword>
<dbReference type="GO" id="GO:0005829">
    <property type="term" value="C:cytosol"/>
    <property type="evidence" value="ECO:0007669"/>
    <property type="project" value="UniProtKB-SubCell"/>
</dbReference>
<dbReference type="GO" id="GO:0031410">
    <property type="term" value="C:cytoplasmic vesicle"/>
    <property type="evidence" value="ECO:0007669"/>
    <property type="project" value="UniProtKB-SubCell"/>
</dbReference>
<evidence type="ECO:0000313" key="13">
    <source>
        <dbReference type="EMBL" id="KAK7488843.1"/>
    </source>
</evidence>